<protein>
    <submittedName>
        <fullName evidence="2">SusE outer membrane protein</fullName>
    </submittedName>
</protein>
<feature type="domain" description="SusE outer membrane protein" evidence="1">
    <location>
        <begin position="35"/>
        <end position="133"/>
    </location>
</feature>
<accession>A0A521D4Q2</accession>
<dbReference type="RefSeq" id="WP_142533355.1">
    <property type="nucleotide sequence ID" value="NZ_FXTB01000004.1"/>
</dbReference>
<organism evidence="2 3">
    <name type="scientific">Saccharicrinis carchari</name>
    <dbReference type="NCBI Taxonomy" id="1168039"/>
    <lineage>
        <taxon>Bacteria</taxon>
        <taxon>Pseudomonadati</taxon>
        <taxon>Bacteroidota</taxon>
        <taxon>Bacteroidia</taxon>
        <taxon>Marinilabiliales</taxon>
        <taxon>Marinilabiliaceae</taxon>
        <taxon>Saccharicrinis</taxon>
    </lineage>
</organism>
<sequence length="568" mass="62447">MKIKNILFILMVTLLAWSCEEESNLQPEGNWELSEPTLVQLNDGNKLVLDESAPLSKIEFKWNPAVSSAGYGVYYTVVIDSLNAADTNHPILSLQAEDAGKSTSAFISTLALNEALYMAGFEPGEDIELQWSVVASCLSKTSSKQASVTMVRYDDDNLYLSGRATEIGDDVNKAILMKRLLNAAGDKLNLYEAYTQLKANEGFMVYNGRSSNAVAYGLDTEGNLVRNGQPITVDNEGIYRINIDFEAMSISFFKIDRLALIGDALEGGWDADEALTYKGMGVWQADLSFIRPGGYIIRANNDWQGIMKQVNGTPDEVVLEDFANAQGYSIDNFQQSEAGYYSVTLSLTGKKYTLNLEKAPEQQMYVIVNGTDAYNMTLVGDGRFATTSYLALQTTDNILINTKSDGSGTSYSIDGAMEQGDSDKVGNTLSIVEGSNSFSPAVDQAYRFEVDVKNSEFKWHYYNLKLFHWDDDAEGGWDAKTETLMTYSHPYVFTATADLQADFESKFFSPWDIQFGAGANDDKTALVGTATNDSGASNLQNILSSATYTIKLTVAPDFSTANYEFVAQ</sequence>
<reference evidence="2 3" key="1">
    <citation type="submission" date="2017-05" db="EMBL/GenBank/DDBJ databases">
        <authorList>
            <person name="Varghese N."/>
            <person name="Submissions S."/>
        </authorList>
    </citation>
    <scope>NUCLEOTIDE SEQUENCE [LARGE SCALE GENOMIC DNA]</scope>
    <source>
        <strain evidence="2 3">DSM 27040</strain>
    </source>
</reference>
<keyword evidence="3" id="KW-1185">Reference proteome</keyword>
<dbReference type="Proteomes" id="UP000319040">
    <property type="component" value="Unassembled WGS sequence"/>
</dbReference>
<dbReference type="Gene3D" id="2.60.40.3620">
    <property type="match status" value="3"/>
</dbReference>
<evidence type="ECO:0000313" key="2">
    <source>
        <dbReference type="EMBL" id="SMO66592.1"/>
    </source>
</evidence>
<gene>
    <name evidence="2" type="ORF">SAMN06265379_104207</name>
</gene>
<name>A0A521D4Q2_SACCC</name>
<dbReference type="InterPro" id="IPR025970">
    <property type="entry name" value="SusE"/>
</dbReference>
<dbReference type="EMBL" id="FXTB01000004">
    <property type="protein sequence ID" value="SMO66592.1"/>
    <property type="molecule type" value="Genomic_DNA"/>
</dbReference>
<dbReference type="OrthoDB" id="975117at2"/>
<dbReference type="AlphaFoldDB" id="A0A521D4Q2"/>
<dbReference type="Pfam" id="PF14292">
    <property type="entry name" value="SusE"/>
    <property type="match status" value="1"/>
</dbReference>
<evidence type="ECO:0000313" key="3">
    <source>
        <dbReference type="Proteomes" id="UP000319040"/>
    </source>
</evidence>
<evidence type="ECO:0000259" key="1">
    <source>
        <dbReference type="Pfam" id="PF14292"/>
    </source>
</evidence>
<proteinExistence type="predicted"/>